<evidence type="ECO:0000313" key="2">
    <source>
        <dbReference type="Proteomes" id="UP001239111"/>
    </source>
</evidence>
<protein>
    <submittedName>
        <fullName evidence="1">Uncharacterized protein</fullName>
    </submittedName>
</protein>
<proteinExistence type="predicted"/>
<name>A0ACC2N3C4_9HYME</name>
<sequence length="299" mass="33953">MTSVAPKCSYSYKDLPGNSLKCTFDGTLKELVANCKPKTKKIFYQQHSIHVNELENKKQFKCLWVGPSLREEKEIILYPNKCGTVANLLEEARKYVDLSEDGSGKLRILEVVGNKLQPGPREDVSLETLSTNGSKIYRIEEIPRDEMDLSEDELLVPVAHFHKDIFSTFGIPFLFKVKQGEPFMQMKERLFKRLGIQEKEFEKYKFAIVSANKAHFINESPDYSMDVSDFKPHQSQDPNTEVVGHITPCGLHICGFRPSYPFFHNDNSDIMNGDEAGIVSPVRSGGTTLKSPPHSLSWF</sequence>
<evidence type="ECO:0000313" key="1">
    <source>
        <dbReference type="EMBL" id="KAJ8665675.1"/>
    </source>
</evidence>
<accession>A0ACC2N3C4</accession>
<comment type="caution">
    <text evidence="1">The sequence shown here is derived from an EMBL/GenBank/DDBJ whole genome shotgun (WGS) entry which is preliminary data.</text>
</comment>
<dbReference type="EMBL" id="CM056744">
    <property type="protein sequence ID" value="KAJ8665675.1"/>
    <property type="molecule type" value="Genomic_DNA"/>
</dbReference>
<organism evidence="1 2">
    <name type="scientific">Eretmocerus hayati</name>
    <dbReference type="NCBI Taxonomy" id="131215"/>
    <lineage>
        <taxon>Eukaryota</taxon>
        <taxon>Metazoa</taxon>
        <taxon>Ecdysozoa</taxon>
        <taxon>Arthropoda</taxon>
        <taxon>Hexapoda</taxon>
        <taxon>Insecta</taxon>
        <taxon>Pterygota</taxon>
        <taxon>Neoptera</taxon>
        <taxon>Endopterygota</taxon>
        <taxon>Hymenoptera</taxon>
        <taxon>Apocrita</taxon>
        <taxon>Proctotrupomorpha</taxon>
        <taxon>Chalcidoidea</taxon>
        <taxon>Aphelinidae</taxon>
        <taxon>Aphelininae</taxon>
        <taxon>Eretmocerus</taxon>
    </lineage>
</organism>
<dbReference type="Proteomes" id="UP001239111">
    <property type="component" value="Chromosome 4"/>
</dbReference>
<reference evidence="1" key="1">
    <citation type="submission" date="2023-04" db="EMBL/GenBank/DDBJ databases">
        <title>A chromosome-level genome assembly of the parasitoid wasp Eretmocerus hayati.</title>
        <authorList>
            <person name="Zhong Y."/>
            <person name="Liu S."/>
            <person name="Liu Y."/>
        </authorList>
    </citation>
    <scope>NUCLEOTIDE SEQUENCE</scope>
    <source>
        <strain evidence="1">ZJU_SS_LIU_2023</strain>
    </source>
</reference>
<keyword evidence="2" id="KW-1185">Reference proteome</keyword>
<gene>
    <name evidence="1" type="ORF">QAD02_007337</name>
</gene>